<dbReference type="Pfam" id="PF00644">
    <property type="entry name" value="PARP"/>
    <property type="match status" value="1"/>
</dbReference>
<keyword evidence="1" id="KW-0808">Transferase</keyword>
<evidence type="ECO:0000313" key="3">
    <source>
        <dbReference type="EMBL" id="CAH3138361.1"/>
    </source>
</evidence>
<dbReference type="EMBL" id="CALNXJ010000032">
    <property type="protein sequence ID" value="CAH3138361.1"/>
    <property type="molecule type" value="Genomic_DNA"/>
</dbReference>
<organism evidence="3 4">
    <name type="scientific">Pocillopora meandrina</name>
    <dbReference type="NCBI Taxonomy" id="46732"/>
    <lineage>
        <taxon>Eukaryota</taxon>
        <taxon>Metazoa</taxon>
        <taxon>Cnidaria</taxon>
        <taxon>Anthozoa</taxon>
        <taxon>Hexacorallia</taxon>
        <taxon>Scleractinia</taxon>
        <taxon>Astrocoeniina</taxon>
        <taxon>Pocilloporidae</taxon>
        <taxon>Pocillopora</taxon>
    </lineage>
</organism>
<keyword evidence="1" id="KW-0328">Glycosyltransferase</keyword>
<evidence type="ECO:0000259" key="2">
    <source>
        <dbReference type="PROSITE" id="PS51059"/>
    </source>
</evidence>
<dbReference type="SUPFAM" id="SSF56399">
    <property type="entry name" value="ADP-ribosylation"/>
    <property type="match status" value="1"/>
</dbReference>
<dbReference type="InterPro" id="IPR051712">
    <property type="entry name" value="ARTD-AVP"/>
</dbReference>
<feature type="domain" description="PARP catalytic" evidence="2">
    <location>
        <begin position="90"/>
        <end position="292"/>
    </location>
</feature>
<dbReference type="Proteomes" id="UP001159428">
    <property type="component" value="Unassembled WGS sequence"/>
</dbReference>
<dbReference type="PANTHER" id="PTHR45740">
    <property type="entry name" value="POLY [ADP-RIBOSE] POLYMERASE"/>
    <property type="match status" value="1"/>
</dbReference>
<dbReference type="Gene3D" id="3.90.228.10">
    <property type="match status" value="1"/>
</dbReference>
<name>A0AAU9X6P4_9CNID</name>
<dbReference type="AlphaFoldDB" id="A0AAU9X6P4"/>
<protein>
    <recommendedName>
        <fullName evidence="1">Poly [ADP-ribose] polymerase</fullName>
        <shortName evidence="1">PARP</shortName>
        <ecNumber evidence="1">2.4.2.-</ecNumber>
    </recommendedName>
</protein>
<evidence type="ECO:0000313" key="4">
    <source>
        <dbReference type="Proteomes" id="UP001159428"/>
    </source>
</evidence>
<dbReference type="PROSITE" id="PS51059">
    <property type="entry name" value="PARP_CATALYTIC"/>
    <property type="match status" value="1"/>
</dbReference>
<keyword evidence="4" id="KW-1185">Reference proteome</keyword>
<dbReference type="PANTHER" id="PTHR45740:SF2">
    <property type="entry name" value="POLY [ADP-RIBOSE] POLYMERASE"/>
    <property type="match status" value="1"/>
</dbReference>
<dbReference type="InterPro" id="IPR012317">
    <property type="entry name" value="Poly(ADP-ribose)pol_cat_dom"/>
</dbReference>
<dbReference type="GO" id="GO:0005634">
    <property type="term" value="C:nucleus"/>
    <property type="evidence" value="ECO:0007669"/>
    <property type="project" value="TreeGrafter"/>
</dbReference>
<dbReference type="CDD" id="cd01439">
    <property type="entry name" value="TCCD_inducible_PARP_like"/>
    <property type="match status" value="1"/>
</dbReference>
<keyword evidence="1" id="KW-0520">NAD</keyword>
<comment type="caution">
    <text evidence="3">The sequence shown here is derived from an EMBL/GenBank/DDBJ whole genome shotgun (WGS) entry which is preliminary data.</text>
</comment>
<evidence type="ECO:0000256" key="1">
    <source>
        <dbReference type="RuleBase" id="RU362114"/>
    </source>
</evidence>
<dbReference type="GO" id="GO:0003950">
    <property type="term" value="F:NAD+ poly-ADP-ribosyltransferase activity"/>
    <property type="evidence" value="ECO:0007669"/>
    <property type="project" value="UniProtKB-UniRule"/>
</dbReference>
<reference evidence="3 4" key="1">
    <citation type="submission" date="2022-05" db="EMBL/GenBank/DDBJ databases">
        <authorList>
            <consortium name="Genoscope - CEA"/>
            <person name="William W."/>
        </authorList>
    </citation>
    <scope>NUCLEOTIDE SEQUENCE [LARGE SCALE GENOMIC DNA]</scope>
</reference>
<proteinExistence type="predicted"/>
<dbReference type="EC" id="2.4.2.-" evidence="1"/>
<sequence length="292" mass="33840">MREPTKQACLKVLPQIATDYKFDFKAKDQRYYPIFQSKRSVDQVNITLPTKGKLKGWQKRFVHNEEVNFLKWAPSGNSISIRVPEKRPVVPSHWSYTPVSEPCTRVTLDSSSWEFKDVEQLFKASMSNVVIKKIDRVQNPFMWENFQRKKDYMTAIAHGNEQMVNEKRLFHGTSPDSVKAICKENFDCRLSGSANGTSYGHGSYFAVNASLSHWYTQADANKSRFMFLAKVLAGSYIMGDPSYRRPPPKELSDRVNARYYDSCVDDESEPTMFIVFDIDQHYPEYVIQYQSD</sequence>
<accession>A0AAU9X6P4</accession>
<gene>
    <name evidence="3" type="ORF">PMEA_00018411</name>
</gene>
<dbReference type="GO" id="GO:1990404">
    <property type="term" value="F:NAD+-protein mono-ADP-ribosyltransferase activity"/>
    <property type="evidence" value="ECO:0007669"/>
    <property type="project" value="TreeGrafter"/>
</dbReference>